<evidence type="ECO:0000313" key="1">
    <source>
        <dbReference type="Ensembl" id="ENSCCRP00010068068.1"/>
    </source>
</evidence>
<dbReference type="AlphaFoldDB" id="A0A8C1LW57"/>
<reference evidence="1" key="2">
    <citation type="submission" date="2025-09" db="UniProtKB">
        <authorList>
            <consortium name="Ensembl"/>
        </authorList>
    </citation>
    <scope>IDENTIFICATION</scope>
</reference>
<dbReference type="GO" id="GO:1990782">
    <property type="term" value="F:protein tyrosine kinase binding"/>
    <property type="evidence" value="ECO:0007669"/>
    <property type="project" value="TreeGrafter"/>
</dbReference>
<reference evidence="1" key="1">
    <citation type="submission" date="2025-08" db="UniProtKB">
        <authorList>
            <consortium name="Ensembl"/>
        </authorList>
    </citation>
    <scope>IDENTIFICATION</scope>
</reference>
<dbReference type="PANTHER" id="PTHR11422:SF5">
    <property type="entry name" value="DIVERSE IMMUNOGLOBULIN DOMAIN-CONTAINING PROTEIN 1.1 ISOFORM X1-RELATED"/>
    <property type="match status" value="1"/>
</dbReference>
<dbReference type="Ensembl" id="ENSCCRT00010075202.1">
    <property type="protein sequence ID" value="ENSCCRP00010068068.1"/>
    <property type="gene ID" value="ENSCCRG00010029515.1"/>
</dbReference>
<name>A0A8C1LW57_CYPCA</name>
<dbReference type="GO" id="GO:0042289">
    <property type="term" value="F:MHC class II protein binding"/>
    <property type="evidence" value="ECO:0007669"/>
    <property type="project" value="TreeGrafter"/>
</dbReference>
<dbReference type="GO" id="GO:0070374">
    <property type="term" value="P:positive regulation of ERK1 and ERK2 cascade"/>
    <property type="evidence" value="ECO:0007669"/>
    <property type="project" value="TreeGrafter"/>
</dbReference>
<keyword evidence="2" id="KW-1185">Reference proteome</keyword>
<accession>A0A8C1LW57</accession>
<dbReference type="Proteomes" id="UP000694427">
    <property type="component" value="Unplaced"/>
</dbReference>
<sequence length="169" mass="18159">SLRCSCVSGISGVDDTHVFISSGGNVRLSCNNALPDCNSTTWNYNNRFRSDHCIITLNTTLLNEDHNREWRCEVTQRDQVQTSVTYTVKRSAQADSTTAAVIPGTDSPTAAVIPVHSTNSPTTTTAVIPVTDSPTAAGITTEGTVKYTFSVVLLNPLVSTLTHACNHFN</sequence>
<evidence type="ECO:0000313" key="2">
    <source>
        <dbReference type="Proteomes" id="UP000694427"/>
    </source>
</evidence>
<organism evidence="1 2">
    <name type="scientific">Cyprinus carpio</name>
    <name type="common">Common carp</name>
    <dbReference type="NCBI Taxonomy" id="7962"/>
    <lineage>
        <taxon>Eukaryota</taxon>
        <taxon>Metazoa</taxon>
        <taxon>Chordata</taxon>
        <taxon>Craniata</taxon>
        <taxon>Vertebrata</taxon>
        <taxon>Euteleostomi</taxon>
        <taxon>Actinopterygii</taxon>
        <taxon>Neopterygii</taxon>
        <taxon>Teleostei</taxon>
        <taxon>Ostariophysi</taxon>
        <taxon>Cypriniformes</taxon>
        <taxon>Cyprinidae</taxon>
        <taxon>Cyprininae</taxon>
        <taxon>Cyprinus</taxon>
    </lineage>
</organism>
<dbReference type="GO" id="GO:0009897">
    <property type="term" value="C:external side of plasma membrane"/>
    <property type="evidence" value="ECO:0007669"/>
    <property type="project" value="TreeGrafter"/>
</dbReference>
<evidence type="ECO:0008006" key="3">
    <source>
        <dbReference type="Google" id="ProtNLM"/>
    </source>
</evidence>
<dbReference type="GO" id="GO:0042110">
    <property type="term" value="P:T cell activation"/>
    <property type="evidence" value="ECO:0007669"/>
    <property type="project" value="TreeGrafter"/>
</dbReference>
<proteinExistence type="predicted"/>
<dbReference type="GO" id="GO:0035723">
    <property type="term" value="P:interleukin-15-mediated signaling pathway"/>
    <property type="evidence" value="ECO:0007669"/>
    <property type="project" value="TreeGrafter"/>
</dbReference>
<dbReference type="GO" id="GO:0045121">
    <property type="term" value="C:membrane raft"/>
    <property type="evidence" value="ECO:0007669"/>
    <property type="project" value="TreeGrafter"/>
</dbReference>
<protein>
    <recommendedName>
        <fullName evidence="3">Ig-like domain-containing protein</fullName>
    </recommendedName>
</protein>
<dbReference type="PANTHER" id="PTHR11422">
    <property type="entry name" value="T-CELL SURFACE GLYCOPROTEIN CD4"/>
    <property type="match status" value="1"/>
</dbReference>